<protein>
    <submittedName>
        <fullName evidence="2">Uncharacterized protein</fullName>
    </submittedName>
</protein>
<evidence type="ECO:0000313" key="2">
    <source>
        <dbReference type="EMBL" id="KAK4255409.1"/>
    </source>
</evidence>
<dbReference type="EMBL" id="JAWXYG010000013">
    <property type="protein sequence ID" value="KAK4255409.1"/>
    <property type="molecule type" value="Genomic_DNA"/>
</dbReference>
<proteinExistence type="predicted"/>
<dbReference type="Proteomes" id="UP001293593">
    <property type="component" value="Unassembled WGS sequence"/>
</dbReference>
<feature type="region of interest" description="Disordered" evidence="1">
    <location>
        <begin position="33"/>
        <end position="55"/>
    </location>
</feature>
<name>A0AAE1JLQ3_9FABA</name>
<dbReference type="AlphaFoldDB" id="A0AAE1JLQ3"/>
<organism evidence="2 3">
    <name type="scientific">Acacia crassicarpa</name>
    <name type="common">northern wattle</name>
    <dbReference type="NCBI Taxonomy" id="499986"/>
    <lineage>
        <taxon>Eukaryota</taxon>
        <taxon>Viridiplantae</taxon>
        <taxon>Streptophyta</taxon>
        <taxon>Embryophyta</taxon>
        <taxon>Tracheophyta</taxon>
        <taxon>Spermatophyta</taxon>
        <taxon>Magnoliopsida</taxon>
        <taxon>eudicotyledons</taxon>
        <taxon>Gunneridae</taxon>
        <taxon>Pentapetalae</taxon>
        <taxon>rosids</taxon>
        <taxon>fabids</taxon>
        <taxon>Fabales</taxon>
        <taxon>Fabaceae</taxon>
        <taxon>Caesalpinioideae</taxon>
        <taxon>mimosoid clade</taxon>
        <taxon>Acacieae</taxon>
        <taxon>Acacia</taxon>
    </lineage>
</organism>
<gene>
    <name evidence="2" type="ORF">QN277_008412</name>
</gene>
<accession>A0AAE1JLQ3</accession>
<reference evidence="2" key="1">
    <citation type="submission" date="2023-10" db="EMBL/GenBank/DDBJ databases">
        <title>Chromosome-level genome of the transformable northern wattle, Acacia crassicarpa.</title>
        <authorList>
            <person name="Massaro I."/>
            <person name="Sinha N.R."/>
            <person name="Poethig S."/>
            <person name="Leichty A.R."/>
        </authorList>
    </citation>
    <scope>NUCLEOTIDE SEQUENCE</scope>
    <source>
        <strain evidence="2">Acra3RX</strain>
        <tissue evidence="2">Leaf</tissue>
    </source>
</reference>
<sequence length="55" mass="5945">MSQVLIMLESDAASLPTPKQPTFFMTRDKGLCISGSSSSKPEGILPTDSTYHEGR</sequence>
<evidence type="ECO:0000256" key="1">
    <source>
        <dbReference type="SAM" id="MobiDB-lite"/>
    </source>
</evidence>
<comment type="caution">
    <text evidence="2">The sequence shown here is derived from an EMBL/GenBank/DDBJ whole genome shotgun (WGS) entry which is preliminary data.</text>
</comment>
<keyword evidence="3" id="KW-1185">Reference proteome</keyword>
<evidence type="ECO:0000313" key="3">
    <source>
        <dbReference type="Proteomes" id="UP001293593"/>
    </source>
</evidence>